<gene>
    <name evidence="2" type="ORF">F503_03237</name>
</gene>
<dbReference type="EMBL" id="KE148152">
    <property type="protein sequence ID" value="EPE06810.1"/>
    <property type="molecule type" value="Genomic_DNA"/>
</dbReference>
<dbReference type="InterPro" id="IPR009003">
    <property type="entry name" value="Peptidase_S1_PA"/>
</dbReference>
<feature type="region of interest" description="Disordered" evidence="1">
    <location>
        <begin position="558"/>
        <end position="581"/>
    </location>
</feature>
<evidence type="ECO:0000313" key="2">
    <source>
        <dbReference type="EMBL" id="EPE06810.1"/>
    </source>
</evidence>
<proteinExistence type="predicted"/>
<dbReference type="OrthoDB" id="5424209at2759"/>
<accession>S3D0P7</accession>
<protein>
    <submittedName>
        <fullName evidence="2">Uncharacterized protein</fullName>
    </submittedName>
</protein>
<dbReference type="VEuPathDB" id="FungiDB:F503_03237"/>
<name>S3D0P7_OPHP1</name>
<organism evidence="2 3">
    <name type="scientific">Ophiostoma piceae (strain UAMH 11346)</name>
    <name type="common">Sap stain fungus</name>
    <dbReference type="NCBI Taxonomy" id="1262450"/>
    <lineage>
        <taxon>Eukaryota</taxon>
        <taxon>Fungi</taxon>
        <taxon>Dikarya</taxon>
        <taxon>Ascomycota</taxon>
        <taxon>Pezizomycotina</taxon>
        <taxon>Sordariomycetes</taxon>
        <taxon>Sordariomycetidae</taxon>
        <taxon>Ophiostomatales</taxon>
        <taxon>Ophiostomataceae</taxon>
        <taxon>Ophiostoma</taxon>
    </lineage>
</organism>
<dbReference type="Proteomes" id="UP000016923">
    <property type="component" value="Unassembled WGS sequence"/>
</dbReference>
<sequence>MEAHDEPLAQEAASFFGCLPSKPRMVARTNCDTPYHPMIRVLAPITDAAIISRWSDALRQALLDCIQEREPRLQWTGFMPVRIEARPHAWDTQSPESNNFLLVCVTPETTRWRDALDAALDCKAVLNTHGIANMDVAVAEMDVVAPGGPGGEPSAADEAKVCPAPAKNNVELQDIFDIRFSKPTFSRVLARINLAVLPFLPLPGQSLQPIDTSDPDKELPASSLACYVRLQDEKGDLSETLYALTSRHVAVQGAHDQYSIKKNEPESSSSDKYSGKAITIACGSKAVIDKQQIRLRQMKRLSAMELNWVTKATFSKGQPSDAEIADLELVDECANKYLEAIQSGLAALGSRGDGSSRTRHVGTVAYSAEHSIDAEGFWKDWALVAVSPTDSPSPTQYRQFFKSKVIQGHWLDVVDSVDNMLRVDDVIDSDYSTLDSIDDAEVTIKAPHAPMALRGRDSGTTLRPVFKRGAASNLTAGLLSPIEAVLRRPLPSVDAIAWAWPVFSPVLHPESAVHHGTFSTGGDSGSLVFDTDGVAIGMVDAGFGCHANKARRHFVQPDQDPAAEPTALSSAARHDVADLEEPSEAQIDVSLVTPIDRIFASIKEVTGRTPRMV</sequence>
<dbReference type="HOGENOM" id="CLU_445570_0_0_1"/>
<dbReference type="AlphaFoldDB" id="S3D0P7"/>
<dbReference type="STRING" id="1262450.S3D0P7"/>
<reference evidence="2 3" key="1">
    <citation type="journal article" date="2013" name="BMC Genomics">
        <title>The genome and transcriptome of the pine saprophyte Ophiostoma piceae, and a comparison with the bark beetle-associated pine pathogen Grosmannia clavigera.</title>
        <authorList>
            <person name="Haridas S."/>
            <person name="Wang Y."/>
            <person name="Lim L."/>
            <person name="Massoumi Alamouti S."/>
            <person name="Jackman S."/>
            <person name="Docking R."/>
            <person name="Robertson G."/>
            <person name="Birol I."/>
            <person name="Bohlmann J."/>
            <person name="Breuil C."/>
        </authorList>
    </citation>
    <scope>NUCLEOTIDE SEQUENCE [LARGE SCALE GENOMIC DNA]</scope>
    <source>
        <strain evidence="2 3">UAMH 11346</strain>
    </source>
</reference>
<keyword evidence="3" id="KW-1185">Reference proteome</keyword>
<dbReference type="eggNOG" id="ENOG502QQ65">
    <property type="taxonomic scope" value="Eukaryota"/>
</dbReference>
<dbReference type="SUPFAM" id="SSF50494">
    <property type="entry name" value="Trypsin-like serine proteases"/>
    <property type="match status" value="1"/>
</dbReference>
<evidence type="ECO:0000256" key="1">
    <source>
        <dbReference type="SAM" id="MobiDB-lite"/>
    </source>
</evidence>
<evidence type="ECO:0000313" key="3">
    <source>
        <dbReference type="Proteomes" id="UP000016923"/>
    </source>
</evidence>